<dbReference type="PROSITE" id="PS00061">
    <property type="entry name" value="ADH_SHORT"/>
    <property type="match status" value="1"/>
</dbReference>
<dbReference type="STRING" id="311180.SAMN04488050_10466"/>
<dbReference type="InterPro" id="IPR036291">
    <property type="entry name" value="NAD(P)-bd_dom_sf"/>
</dbReference>
<dbReference type="PANTHER" id="PTHR44196">
    <property type="entry name" value="DEHYDROGENASE/REDUCTASE SDR FAMILY MEMBER 7B"/>
    <property type="match status" value="1"/>
</dbReference>
<dbReference type="Gene3D" id="3.40.50.720">
    <property type="entry name" value="NAD(P)-binding Rossmann-like Domain"/>
    <property type="match status" value="1"/>
</dbReference>
<dbReference type="AlphaFoldDB" id="A0A1I6S1M8"/>
<dbReference type="EMBL" id="FOZW01000004">
    <property type="protein sequence ID" value="SFS70834.1"/>
    <property type="molecule type" value="Genomic_DNA"/>
</dbReference>
<evidence type="ECO:0000256" key="2">
    <source>
        <dbReference type="ARBA" id="ARBA00023002"/>
    </source>
</evidence>
<name>A0A1I6S1M8_9RHOB</name>
<dbReference type="PRINTS" id="PR00081">
    <property type="entry name" value="GDHRDH"/>
</dbReference>
<dbReference type="InterPro" id="IPR020904">
    <property type="entry name" value="Sc_DH/Rdtase_CS"/>
</dbReference>
<accession>A0A1I6S1M8</accession>
<keyword evidence="2" id="KW-0560">Oxidoreductase</keyword>
<keyword evidence="5" id="KW-1185">Reference proteome</keyword>
<dbReference type="InterPro" id="IPR002347">
    <property type="entry name" value="SDR_fam"/>
</dbReference>
<sequence length="245" mass="26015">MSFDGKRIWIIGASSGIGAALARELSGQGARLVLSARDAQALSKLAGDCPGAEVIPLDLAERETLEAAARRIADGGSLDAMVCTAALYDPARVVDLDPEKTAALVQVNVTGTLLVAQRAPKLLREGGQLVLFGSVAGYVGLPKGQAYSATKAAIINLAETLRVELAPKVDVRLVCPGFVQTRLTDKNDFKMPAMIEPEQAARDIAKGMAGHAFEIHFPKRFTYALKLLRLLPYPVALRLTARLAG</sequence>
<dbReference type="RefSeq" id="WP_092423410.1">
    <property type="nucleotide sequence ID" value="NZ_FNCL01000004.1"/>
</dbReference>
<evidence type="ECO:0000313" key="5">
    <source>
        <dbReference type="Proteomes" id="UP000199392"/>
    </source>
</evidence>
<dbReference type="PRINTS" id="PR00080">
    <property type="entry name" value="SDRFAMILY"/>
</dbReference>
<gene>
    <name evidence="4" type="ORF">SAMN04488050_10466</name>
</gene>
<dbReference type="Pfam" id="PF00106">
    <property type="entry name" value="adh_short"/>
    <property type="match status" value="1"/>
</dbReference>
<protein>
    <submittedName>
        <fullName evidence="4">Short-chain dehydrogenase</fullName>
    </submittedName>
</protein>
<organism evidence="4 5">
    <name type="scientific">Alloyangia pacifica</name>
    <dbReference type="NCBI Taxonomy" id="311180"/>
    <lineage>
        <taxon>Bacteria</taxon>
        <taxon>Pseudomonadati</taxon>
        <taxon>Pseudomonadota</taxon>
        <taxon>Alphaproteobacteria</taxon>
        <taxon>Rhodobacterales</taxon>
        <taxon>Roseobacteraceae</taxon>
        <taxon>Alloyangia</taxon>
    </lineage>
</organism>
<dbReference type="OrthoDB" id="335726at2"/>
<dbReference type="SUPFAM" id="SSF51735">
    <property type="entry name" value="NAD(P)-binding Rossmann-fold domains"/>
    <property type="match status" value="1"/>
</dbReference>
<comment type="similarity">
    <text evidence="1 3">Belongs to the short-chain dehydrogenases/reductases (SDR) family.</text>
</comment>
<evidence type="ECO:0000256" key="3">
    <source>
        <dbReference type="RuleBase" id="RU000363"/>
    </source>
</evidence>
<dbReference type="Proteomes" id="UP000199392">
    <property type="component" value="Unassembled WGS sequence"/>
</dbReference>
<evidence type="ECO:0000313" key="4">
    <source>
        <dbReference type="EMBL" id="SFS70834.1"/>
    </source>
</evidence>
<reference evidence="5" key="1">
    <citation type="submission" date="2016-10" db="EMBL/GenBank/DDBJ databases">
        <authorList>
            <person name="Varghese N."/>
            <person name="Submissions S."/>
        </authorList>
    </citation>
    <scope>NUCLEOTIDE SEQUENCE [LARGE SCALE GENOMIC DNA]</scope>
    <source>
        <strain evidence="5">DSM 26894</strain>
    </source>
</reference>
<dbReference type="PANTHER" id="PTHR44196:SF1">
    <property type="entry name" value="DEHYDROGENASE_REDUCTASE SDR FAMILY MEMBER 7B"/>
    <property type="match status" value="1"/>
</dbReference>
<dbReference type="GO" id="GO:0016020">
    <property type="term" value="C:membrane"/>
    <property type="evidence" value="ECO:0007669"/>
    <property type="project" value="TreeGrafter"/>
</dbReference>
<dbReference type="GO" id="GO:0016491">
    <property type="term" value="F:oxidoreductase activity"/>
    <property type="evidence" value="ECO:0007669"/>
    <property type="project" value="UniProtKB-KW"/>
</dbReference>
<evidence type="ECO:0000256" key="1">
    <source>
        <dbReference type="ARBA" id="ARBA00006484"/>
    </source>
</evidence>
<proteinExistence type="inferred from homology"/>